<sequence>MELSVDTLNISSACGRWADCEETLEQWNEAYRKIETYFLALHIDNKLLLSSLVYKVLGKASTRHELEPSRLPVELAAEEADRLLVEWFRKVLGDNEEEPIDRLSARGRLALMLLEADTPWQHVFLHDEPVPDDLKKKMQKAYLVANPKFSFTEMYPKPIDLGIVQKASQTLEGIAMRKTAAQWTLWLAFSATILLIFIFTR</sequence>
<evidence type="ECO:0000256" key="1">
    <source>
        <dbReference type="SAM" id="Phobius"/>
    </source>
</evidence>
<evidence type="ECO:0000313" key="2">
    <source>
        <dbReference type="EMBL" id="GAA5496101.1"/>
    </source>
</evidence>
<organism evidence="2 3">
    <name type="scientific">Rubritalea halochordaticola</name>
    <dbReference type="NCBI Taxonomy" id="714537"/>
    <lineage>
        <taxon>Bacteria</taxon>
        <taxon>Pseudomonadati</taxon>
        <taxon>Verrucomicrobiota</taxon>
        <taxon>Verrucomicrobiia</taxon>
        <taxon>Verrucomicrobiales</taxon>
        <taxon>Rubritaleaceae</taxon>
        <taxon>Rubritalea</taxon>
    </lineage>
</organism>
<proteinExistence type="predicted"/>
<keyword evidence="3" id="KW-1185">Reference proteome</keyword>
<keyword evidence="1" id="KW-0472">Membrane</keyword>
<dbReference type="Proteomes" id="UP001424741">
    <property type="component" value="Unassembled WGS sequence"/>
</dbReference>
<gene>
    <name evidence="2" type="ORF">Rhal01_02282</name>
</gene>
<comment type="caution">
    <text evidence="2">The sequence shown here is derived from an EMBL/GenBank/DDBJ whole genome shotgun (WGS) entry which is preliminary data.</text>
</comment>
<evidence type="ECO:0008006" key="4">
    <source>
        <dbReference type="Google" id="ProtNLM"/>
    </source>
</evidence>
<reference evidence="2 3" key="1">
    <citation type="submission" date="2024-02" db="EMBL/GenBank/DDBJ databases">
        <title>Rubritalea halochordaticola NBRC 107102.</title>
        <authorList>
            <person name="Ichikawa N."/>
            <person name="Katano-Makiyama Y."/>
            <person name="Hidaka K."/>
        </authorList>
    </citation>
    <scope>NUCLEOTIDE SEQUENCE [LARGE SCALE GENOMIC DNA]</scope>
    <source>
        <strain evidence="2 3">NBRC 107102</strain>
    </source>
</reference>
<dbReference type="RefSeq" id="WP_346188828.1">
    <property type="nucleotide sequence ID" value="NZ_BAABRL010000006.1"/>
</dbReference>
<protein>
    <recommendedName>
        <fullName evidence="4">Type IV / VI secretion system DotU domain-containing protein</fullName>
    </recommendedName>
</protein>
<feature type="transmembrane region" description="Helical" evidence="1">
    <location>
        <begin position="183"/>
        <end position="200"/>
    </location>
</feature>
<name>A0ABP9V4T1_9BACT</name>
<accession>A0ABP9V4T1</accession>
<keyword evidence="1" id="KW-1133">Transmembrane helix</keyword>
<keyword evidence="1" id="KW-0812">Transmembrane</keyword>
<evidence type="ECO:0000313" key="3">
    <source>
        <dbReference type="Proteomes" id="UP001424741"/>
    </source>
</evidence>
<dbReference type="EMBL" id="BAABRL010000006">
    <property type="protein sequence ID" value="GAA5496101.1"/>
    <property type="molecule type" value="Genomic_DNA"/>
</dbReference>